<dbReference type="PANTHER" id="PTHR42715">
    <property type="entry name" value="BETA-GLUCOSIDASE"/>
    <property type="match status" value="1"/>
</dbReference>
<dbReference type="Gene3D" id="2.60.40.10">
    <property type="entry name" value="Immunoglobulins"/>
    <property type="match status" value="1"/>
</dbReference>
<dbReference type="InterPro" id="IPR013783">
    <property type="entry name" value="Ig-like_fold"/>
</dbReference>
<reference evidence="7 8" key="1">
    <citation type="submission" date="2019-01" db="EMBL/GenBank/DDBJ databases">
        <title>Litorilituus lipolytica sp. nov., isolated from intertidal sand of the Yellow Sea in China.</title>
        <authorList>
            <person name="Liu A."/>
        </authorList>
    </citation>
    <scope>NUCLEOTIDE SEQUENCE [LARGE SCALE GENOMIC DNA]</scope>
    <source>
        <strain evidence="7 8">RZ04</strain>
    </source>
</reference>
<dbReference type="PANTHER" id="PTHR42715:SF10">
    <property type="entry name" value="BETA-GLUCOSIDASE"/>
    <property type="match status" value="1"/>
</dbReference>
<evidence type="ECO:0000256" key="2">
    <source>
        <dbReference type="ARBA" id="ARBA00022801"/>
    </source>
</evidence>
<dbReference type="OrthoDB" id="9781691at2"/>
<dbReference type="Pfam" id="PF14310">
    <property type="entry name" value="Fn3-like"/>
    <property type="match status" value="1"/>
</dbReference>
<dbReference type="GO" id="GO:0008422">
    <property type="term" value="F:beta-glucosidase activity"/>
    <property type="evidence" value="ECO:0007669"/>
    <property type="project" value="UniProtKB-ARBA"/>
</dbReference>
<keyword evidence="2" id="KW-0378">Hydrolase</keyword>
<dbReference type="SMART" id="SM01217">
    <property type="entry name" value="Fn3_like"/>
    <property type="match status" value="1"/>
</dbReference>
<evidence type="ECO:0000313" key="8">
    <source>
        <dbReference type="Proteomes" id="UP000315303"/>
    </source>
</evidence>
<dbReference type="InterPro" id="IPR026891">
    <property type="entry name" value="Fn3-like"/>
</dbReference>
<accession>A0A502KY53</accession>
<dbReference type="AlphaFoldDB" id="A0A502KY53"/>
<comment type="similarity">
    <text evidence="1">Belongs to the glycosyl hydrolase 3 family.</text>
</comment>
<evidence type="ECO:0000256" key="4">
    <source>
        <dbReference type="ARBA" id="ARBA00032194"/>
    </source>
</evidence>
<organism evidence="7 8">
    <name type="scientific">Litorilituus lipolyticus</name>
    <dbReference type="NCBI Taxonomy" id="2491017"/>
    <lineage>
        <taxon>Bacteria</taxon>
        <taxon>Pseudomonadati</taxon>
        <taxon>Pseudomonadota</taxon>
        <taxon>Gammaproteobacteria</taxon>
        <taxon>Alteromonadales</taxon>
        <taxon>Colwelliaceae</taxon>
        <taxon>Litorilituus</taxon>
    </lineage>
</organism>
<dbReference type="InterPro" id="IPR050288">
    <property type="entry name" value="Cellulose_deg_GH3"/>
</dbReference>
<protein>
    <recommendedName>
        <fullName evidence="5">Beta-D-glucoside glucohydrolase</fullName>
    </recommendedName>
    <alternativeName>
        <fullName evidence="3">Cellobiase</fullName>
    </alternativeName>
    <alternativeName>
        <fullName evidence="4">Gentiobiase</fullName>
    </alternativeName>
</protein>
<dbReference type="Proteomes" id="UP000315303">
    <property type="component" value="Unassembled WGS sequence"/>
</dbReference>
<name>A0A502KY53_9GAMM</name>
<feature type="domain" description="Fibronectin type III-like" evidence="6">
    <location>
        <begin position="49"/>
        <end position="119"/>
    </location>
</feature>
<evidence type="ECO:0000256" key="3">
    <source>
        <dbReference type="ARBA" id="ARBA00031448"/>
    </source>
</evidence>
<sequence length="131" mass="14746">MLSLAYHFTIGNATLLHCTFKLSHKELSAGEDLFVELTIKNTGKVAGAEVVQLYLNDTTSSVERPLKELKAFEKVWLSPGESKQVTLKLNTRDLSFWDVKQNNWLAEKGEFTVLVGNSSDNIMLSETFTYN</sequence>
<dbReference type="FunFam" id="2.60.40.10:FF:000495">
    <property type="entry name" value="Periplasmic beta-glucosidase"/>
    <property type="match status" value="1"/>
</dbReference>
<evidence type="ECO:0000313" key="7">
    <source>
        <dbReference type="EMBL" id="TPH14583.1"/>
    </source>
</evidence>
<proteinExistence type="inferred from homology"/>
<keyword evidence="8" id="KW-1185">Reference proteome</keyword>
<gene>
    <name evidence="7" type="ORF">EPA86_10790</name>
</gene>
<evidence type="ECO:0000256" key="5">
    <source>
        <dbReference type="ARBA" id="ARBA00032594"/>
    </source>
</evidence>
<comment type="caution">
    <text evidence="7">The sequence shown here is derived from an EMBL/GenBank/DDBJ whole genome shotgun (WGS) entry which is preliminary data.</text>
</comment>
<dbReference type="EMBL" id="SAWY01000021">
    <property type="protein sequence ID" value="TPH14583.1"/>
    <property type="molecule type" value="Genomic_DNA"/>
</dbReference>
<evidence type="ECO:0000256" key="1">
    <source>
        <dbReference type="ARBA" id="ARBA00005336"/>
    </source>
</evidence>
<evidence type="ECO:0000259" key="6">
    <source>
        <dbReference type="SMART" id="SM01217"/>
    </source>
</evidence>